<protein>
    <submittedName>
        <fullName evidence="1">Uncharacterized protein</fullName>
    </submittedName>
</protein>
<reference evidence="2" key="1">
    <citation type="submission" date="2014-03" db="EMBL/GenBank/DDBJ databases">
        <authorList>
            <person name="Aksoy S."/>
            <person name="Warren W."/>
            <person name="Wilson R.K."/>
        </authorList>
    </citation>
    <scope>NUCLEOTIDE SEQUENCE [LARGE SCALE GENOMIC DNA]</scope>
    <source>
        <strain evidence="2">IAEA</strain>
    </source>
</reference>
<evidence type="ECO:0000313" key="2">
    <source>
        <dbReference type="Proteomes" id="UP000091820"/>
    </source>
</evidence>
<sequence>MSMKAGERPEETAEVVALQNYLLECRDERIFAIKNDIKNVAKRVLFLLTHAIHTEAEIHLNSRTFILPGELEEVLDLSAIRLNVVRDNLETRLRLIFYNPTTRPLFDPT</sequence>
<evidence type="ECO:0000313" key="1">
    <source>
        <dbReference type="EnsemblMetazoa" id="GBRI023878-PA"/>
    </source>
</evidence>
<accession>A0A1A9WLF7</accession>
<organism evidence="1 2">
    <name type="scientific">Glossina brevipalpis</name>
    <dbReference type="NCBI Taxonomy" id="37001"/>
    <lineage>
        <taxon>Eukaryota</taxon>
        <taxon>Metazoa</taxon>
        <taxon>Ecdysozoa</taxon>
        <taxon>Arthropoda</taxon>
        <taxon>Hexapoda</taxon>
        <taxon>Insecta</taxon>
        <taxon>Pterygota</taxon>
        <taxon>Neoptera</taxon>
        <taxon>Endopterygota</taxon>
        <taxon>Diptera</taxon>
        <taxon>Brachycera</taxon>
        <taxon>Muscomorpha</taxon>
        <taxon>Hippoboscoidea</taxon>
        <taxon>Glossinidae</taxon>
        <taxon>Glossina</taxon>
    </lineage>
</organism>
<name>A0A1A9WLF7_9MUSC</name>
<keyword evidence="2" id="KW-1185">Reference proteome</keyword>
<dbReference type="EnsemblMetazoa" id="GBRI023878-RA">
    <property type="protein sequence ID" value="GBRI023878-PA"/>
    <property type="gene ID" value="GBRI023878"/>
</dbReference>
<dbReference type="VEuPathDB" id="VectorBase:GBRI023878"/>
<dbReference type="STRING" id="37001.A0A1A9WLF7"/>
<reference evidence="1" key="2">
    <citation type="submission" date="2020-05" db="UniProtKB">
        <authorList>
            <consortium name="EnsemblMetazoa"/>
        </authorList>
    </citation>
    <scope>IDENTIFICATION</scope>
    <source>
        <strain evidence="1">IAEA</strain>
    </source>
</reference>
<dbReference type="Proteomes" id="UP000091820">
    <property type="component" value="Unassembled WGS sequence"/>
</dbReference>
<dbReference type="AlphaFoldDB" id="A0A1A9WLF7"/>
<proteinExistence type="predicted"/>